<keyword evidence="2" id="KW-0812">Transmembrane</keyword>
<evidence type="ECO:0000256" key="1">
    <source>
        <dbReference type="SAM" id="MobiDB-lite"/>
    </source>
</evidence>
<dbReference type="Proteomes" id="UP000654573">
    <property type="component" value="Unassembled WGS sequence"/>
</dbReference>
<organism evidence="3 4">
    <name type="scientific">Blautia celeris</name>
    <dbReference type="NCBI Taxonomy" id="2763026"/>
    <lineage>
        <taxon>Bacteria</taxon>
        <taxon>Bacillati</taxon>
        <taxon>Bacillota</taxon>
        <taxon>Clostridia</taxon>
        <taxon>Lachnospirales</taxon>
        <taxon>Lachnospiraceae</taxon>
        <taxon>Blautia</taxon>
    </lineage>
</organism>
<protein>
    <submittedName>
        <fullName evidence="3">Uncharacterized protein</fullName>
    </submittedName>
</protein>
<keyword evidence="2" id="KW-1133">Transmembrane helix</keyword>
<sequence>MHYNVVRDAALYAAIAVAVTIKDSFNVEKMTACYLAIFLVILFCLEVARDWEERKRDHERFKSSHNSRRQKDDGIS</sequence>
<keyword evidence="2" id="KW-0472">Membrane</keyword>
<evidence type="ECO:0000313" key="4">
    <source>
        <dbReference type="Proteomes" id="UP000654573"/>
    </source>
</evidence>
<name>A0ABR7FK78_9FIRM</name>
<evidence type="ECO:0000313" key="3">
    <source>
        <dbReference type="EMBL" id="MBC5675612.1"/>
    </source>
</evidence>
<evidence type="ECO:0000256" key="2">
    <source>
        <dbReference type="SAM" id="Phobius"/>
    </source>
</evidence>
<accession>A0ABR7FK78</accession>
<keyword evidence="4" id="KW-1185">Reference proteome</keyword>
<reference evidence="3 4" key="1">
    <citation type="submission" date="2020-08" db="EMBL/GenBank/DDBJ databases">
        <title>Genome public.</title>
        <authorList>
            <person name="Liu C."/>
            <person name="Sun Q."/>
        </authorList>
    </citation>
    <scope>NUCLEOTIDE SEQUENCE [LARGE SCALE GENOMIC DNA]</scope>
    <source>
        <strain evidence="3 4">NSJ-34</strain>
    </source>
</reference>
<dbReference type="EMBL" id="JACOOU010000018">
    <property type="protein sequence ID" value="MBC5675612.1"/>
    <property type="molecule type" value="Genomic_DNA"/>
</dbReference>
<proteinExistence type="predicted"/>
<feature type="transmembrane region" description="Helical" evidence="2">
    <location>
        <begin position="29"/>
        <end position="48"/>
    </location>
</feature>
<gene>
    <name evidence="3" type="ORF">H8S76_25605</name>
</gene>
<comment type="caution">
    <text evidence="3">The sequence shown here is derived from an EMBL/GenBank/DDBJ whole genome shotgun (WGS) entry which is preliminary data.</text>
</comment>
<dbReference type="RefSeq" id="WP_186971182.1">
    <property type="nucleotide sequence ID" value="NZ_JACOOU010000018.1"/>
</dbReference>
<feature type="region of interest" description="Disordered" evidence="1">
    <location>
        <begin position="55"/>
        <end position="76"/>
    </location>
</feature>